<keyword evidence="1" id="KW-0378">Hydrolase</keyword>
<reference evidence="3 4" key="1">
    <citation type="journal article" date="2016" name="Nat. Commun.">
        <title>Thousands of microbial genomes shed light on interconnected biogeochemical processes in an aquifer system.</title>
        <authorList>
            <person name="Anantharaman K."/>
            <person name="Brown C.T."/>
            <person name="Hug L.A."/>
            <person name="Sharon I."/>
            <person name="Castelle C.J."/>
            <person name="Probst A.J."/>
            <person name="Thomas B.C."/>
            <person name="Singh A."/>
            <person name="Wilkins M.J."/>
            <person name="Karaoz U."/>
            <person name="Brodie E.L."/>
            <person name="Williams K.H."/>
            <person name="Hubbard S.S."/>
            <person name="Banfield J.F."/>
        </authorList>
    </citation>
    <scope>NUCLEOTIDE SEQUENCE [LARGE SCALE GENOMIC DNA]</scope>
</reference>
<dbReference type="GO" id="GO:0006754">
    <property type="term" value="P:ATP biosynthetic process"/>
    <property type="evidence" value="ECO:0007669"/>
    <property type="project" value="TreeGrafter"/>
</dbReference>
<organism evidence="3 4">
    <name type="scientific">Candidatus Colwellbacteria bacterium RBG_13_48_8</name>
    <dbReference type="NCBI Taxonomy" id="1797685"/>
    <lineage>
        <taxon>Bacteria</taxon>
        <taxon>Candidatus Colwelliibacteriota</taxon>
    </lineage>
</organism>
<dbReference type="SUPFAM" id="SSF46785">
    <property type="entry name" value="Winged helix' DNA-binding domain"/>
    <property type="match status" value="1"/>
</dbReference>
<dbReference type="InterPro" id="IPR015797">
    <property type="entry name" value="NUDIX_hydrolase-like_dom_sf"/>
</dbReference>
<dbReference type="EMBL" id="MHIT01000019">
    <property type="protein sequence ID" value="OGY56728.1"/>
    <property type="molecule type" value="Genomic_DNA"/>
</dbReference>
<sequence length="254" mass="29015">MGGDGVFLVKSTSLDSSLLASIVVIINSVMHQIQFNILRTLLFKEGSRFADLNTDRISNDHFTFHLKRLVEQGLVEKTKEGLYGLTISGKEYANRLDTDAEKVNVEKQAKIGALIVGVDRSGEKAKYLIQQRLKQPFYGFYGFVSGKIKWGETVYEAARRELEEETGLKGDMALVGIEHKMDYSNEDTLLEDKYFYIFRVENPEGDFIESFEGGKNIWLTKEEISNIPELFDDVMKVVGVIERGEFTFFEDKYK</sequence>
<dbReference type="PROSITE" id="PS00893">
    <property type="entry name" value="NUDIX_BOX"/>
    <property type="match status" value="1"/>
</dbReference>
<dbReference type="Gene3D" id="1.10.10.10">
    <property type="entry name" value="Winged helix-like DNA-binding domain superfamily/Winged helix DNA-binding domain"/>
    <property type="match status" value="1"/>
</dbReference>
<dbReference type="Gene3D" id="3.90.79.10">
    <property type="entry name" value="Nucleoside Triphosphate Pyrophosphohydrolase"/>
    <property type="match status" value="1"/>
</dbReference>
<accession>A0A1G1YWF7</accession>
<evidence type="ECO:0000313" key="3">
    <source>
        <dbReference type="EMBL" id="OGY56728.1"/>
    </source>
</evidence>
<proteinExistence type="predicted"/>
<comment type="caution">
    <text evidence="3">The sequence shown here is derived from an EMBL/GenBank/DDBJ whole genome shotgun (WGS) entry which is preliminary data.</text>
</comment>
<feature type="domain" description="Nudix hydrolase" evidence="2">
    <location>
        <begin position="108"/>
        <end position="241"/>
    </location>
</feature>
<evidence type="ECO:0000313" key="4">
    <source>
        <dbReference type="Proteomes" id="UP000177062"/>
    </source>
</evidence>
<dbReference type="InterPro" id="IPR051325">
    <property type="entry name" value="Nudix_hydrolase_domain"/>
</dbReference>
<feature type="non-terminal residue" evidence="3">
    <location>
        <position position="254"/>
    </location>
</feature>
<dbReference type="GO" id="GO:0006167">
    <property type="term" value="P:AMP biosynthetic process"/>
    <property type="evidence" value="ECO:0007669"/>
    <property type="project" value="TreeGrafter"/>
</dbReference>
<dbReference type="GO" id="GO:0004081">
    <property type="term" value="F:bis(5'-nucleosyl)-tetraphosphatase (asymmetrical) activity"/>
    <property type="evidence" value="ECO:0007669"/>
    <property type="project" value="TreeGrafter"/>
</dbReference>
<dbReference type="Pfam" id="PF00293">
    <property type="entry name" value="NUDIX"/>
    <property type="match status" value="1"/>
</dbReference>
<dbReference type="InterPro" id="IPR036388">
    <property type="entry name" value="WH-like_DNA-bd_sf"/>
</dbReference>
<dbReference type="PROSITE" id="PS51462">
    <property type="entry name" value="NUDIX"/>
    <property type="match status" value="1"/>
</dbReference>
<dbReference type="InterPro" id="IPR000086">
    <property type="entry name" value="NUDIX_hydrolase_dom"/>
</dbReference>
<dbReference type="SUPFAM" id="SSF55811">
    <property type="entry name" value="Nudix"/>
    <property type="match status" value="1"/>
</dbReference>
<evidence type="ECO:0000256" key="1">
    <source>
        <dbReference type="ARBA" id="ARBA00022801"/>
    </source>
</evidence>
<dbReference type="InterPro" id="IPR020084">
    <property type="entry name" value="NUDIX_hydrolase_CS"/>
</dbReference>
<dbReference type="InterPro" id="IPR036390">
    <property type="entry name" value="WH_DNA-bd_sf"/>
</dbReference>
<name>A0A1G1YWF7_9BACT</name>
<dbReference type="PANTHER" id="PTHR21340:SF0">
    <property type="entry name" value="BIS(5'-NUCLEOSYL)-TETRAPHOSPHATASE [ASYMMETRICAL]"/>
    <property type="match status" value="1"/>
</dbReference>
<dbReference type="Proteomes" id="UP000177062">
    <property type="component" value="Unassembled WGS sequence"/>
</dbReference>
<dbReference type="PANTHER" id="PTHR21340">
    <property type="entry name" value="DIADENOSINE 5,5-P1,P4-TETRAPHOSPHATE PYROPHOSPHOHYDROLASE MUTT"/>
    <property type="match status" value="1"/>
</dbReference>
<evidence type="ECO:0000259" key="2">
    <source>
        <dbReference type="PROSITE" id="PS51462"/>
    </source>
</evidence>
<protein>
    <recommendedName>
        <fullName evidence="2">Nudix hydrolase domain-containing protein</fullName>
    </recommendedName>
</protein>
<dbReference type="AlphaFoldDB" id="A0A1G1YWF7"/>
<gene>
    <name evidence="3" type="ORF">A2Y84_01390</name>
</gene>